<proteinExistence type="predicted"/>
<reference evidence="1 2" key="1">
    <citation type="journal article" date="2022" name="DNA Res.">
        <title>Chromosomal-level genome assembly of the orchid tree Bauhinia variegata (Leguminosae; Cercidoideae) supports the allotetraploid origin hypothesis of Bauhinia.</title>
        <authorList>
            <person name="Zhong Y."/>
            <person name="Chen Y."/>
            <person name="Zheng D."/>
            <person name="Pang J."/>
            <person name="Liu Y."/>
            <person name="Luo S."/>
            <person name="Meng S."/>
            <person name="Qian L."/>
            <person name="Wei D."/>
            <person name="Dai S."/>
            <person name="Zhou R."/>
        </authorList>
    </citation>
    <scope>NUCLEOTIDE SEQUENCE [LARGE SCALE GENOMIC DNA]</scope>
    <source>
        <strain evidence="1">BV-YZ2020</strain>
    </source>
</reference>
<keyword evidence="2" id="KW-1185">Reference proteome</keyword>
<organism evidence="1 2">
    <name type="scientific">Bauhinia variegata</name>
    <name type="common">Purple orchid tree</name>
    <name type="synonym">Phanera variegata</name>
    <dbReference type="NCBI Taxonomy" id="167791"/>
    <lineage>
        <taxon>Eukaryota</taxon>
        <taxon>Viridiplantae</taxon>
        <taxon>Streptophyta</taxon>
        <taxon>Embryophyta</taxon>
        <taxon>Tracheophyta</taxon>
        <taxon>Spermatophyta</taxon>
        <taxon>Magnoliopsida</taxon>
        <taxon>eudicotyledons</taxon>
        <taxon>Gunneridae</taxon>
        <taxon>Pentapetalae</taxon>
        <taxon>rosids</taxon>
        <taxon>fabids</taxon>
        <taxon>Fabales</taxon>
        <taxon>Fabaceae</taxon>
        <taxon>Cercidoideae</taxon>
        <taxon>Cercideae</taxon>
        <taxon>Bauhiniinae</taxon>
        <taxon>Bauhinia</taxon>
    </lineage>
</organism>
<sequence>MSQLRQIQNQLFLAGLHQDRDTVDKLMVFCTESPAGDFHYALRIFDYIHEPPLLVYNLMIEALLEKEIQRALDVYKKMQEESKEKPDEATVLDEARDLFEKNPTRDIFLWTAMIKEQEEWIHNYVEENRITEDAEVGKGHSFVDFNYLCTWHECYGGLVEEGRKFFHSMKSTYQIQPKLEHYGCFVDLLGRADRWELVSKERTKMKVLGIKKVPGYTSIEVNGVLHEFIVDDPSHPQMRDIYSMLDAMAKPLMGSKENEMETEILALMNS</sequence>
<gene>
    <name evidence="1" type="ORF">L6164_037427</name>
</gene>
<comment type="caution">
    <text evidence="1">The sequence shown here is derived from an EMBL/GenBank/DDBJ whole genome shotgun (WGS) entry which is preliminary data.</text>
</comment>
<accession>A0ACB9KK67</accession>
<dbReference type="EMBL" id="CM039439">
    <property type="protein sequence ID" value="KAI4297541.1"/>
    <property type="molecule type" value="Genomic_DNA"/>
</dbReference>
<name>A0ACB9KK67_BAUVA</name>
<protein>
    <submittedName>
        <fullName evidence="1">Uncharacterized protein</fullName>
    </submittedName>
</protein>
<evidence type="ECO:0000313" key="1">
    <source>
        <dbReference type="EMBL" id="KAI4297541.1"/>
    </source>
</evidence>
<evidence type="ECO:0000313" key="2">
    <source>
        <dbReference type="Proteomes" id="UP000828941"/>
    </source>
</evidence>
<dbReference type="Proteomes" id="UP000828941">
    <property type="component" value="Chromosome 14"/>
</dbReference>